<dbReference type="Proteomes" id="UP001260872">
    <property type="component" value="Unassembled WGS sequence"/>
</dbReference>
<organism evidence="1 2">
    <name type="scientific">Nesterenkonia flava</name>
    <dbReference type="NCBI Taxonomy" id="469799"/>
    <lineage>
        <taxon>Bacteria</taxon>
        <taxon>Bacillati</taxon>
        <taxon>Actinomycetota</taxon>
        <taxon>Actinomycetes</taxon>
        <taxon>Micrococcales</taxon>
        <taxon>Micrococcaceae</taxon>
        <taxon>Nesterenkonia</taxon>
    </lineage>
</organism>
<name>A0ABU1FW76_9MICC</name>
<dbReference type="RefSeq" id="WP_310538307.1">
    <property type="nucleotide sequence ID" value="NZ_BAAAOC010000012.1"/>
</dbReference>
<keyword evidence="2" id="KW-1185">Reference proteome</keyword>
<accession>A0ABU1FW76</accession>
<evidence type="ECO:0000313" key="2">
    <source>
        <dbReference type="Proteomes" id="UP001260872"/>
    </source>
</evidence>
<evidence type="ECO:0000313" key="1">
    <source>
        <dbReference type="EMBL" id="MDR5712939.1"/>
    </source>
</evidence>
<gene>
    <name evidence="1" type="ORF">RH857_12495</name>
</gene>
<protein>
    <submittedName>
        <fullName evidence="1">Uncharacterized protein</fullName>
    </submittedName>
</protein>
<sequence length="85" mass="9443">MTSTIAPTDHEVQHERIITSTVKRNTGRRSMTSAKLADRIVQELSAEGYAVHEDRVRDAVDYSTEGGYFTNQGVIDAVMEAEVVM</sequence>
<reference evidence="2" key="1">
    <citation type="submission" date="2023-07" db="EMBL/GenBank/DDBJ databases">
        <title>Description of three actinobacteria isolated from air of manufacturing shop in a pharmaceutical factory.</title>
        <authorList>
            <person name="Zhang D.-F."/>
        </authorList>
    </citation>
    <scope>NUCLEOTIDE SEQUENCE [LARGE SCALE GENOMIC DNA]</scope>
    <source>
        <strain evidence="2">CCTCC AB 207010</strain>
    </source>
</reference>
<comment type="caution">
    <text evidence="1">The sequence shown here is derived from an EMBL/GenBank/DDBJ whole genome shotgun (WGS) entry which is preliminary data.</text>
</comment>
<proteinExistence type="predicted"/>
<dbReference type="EMBL" id="JAVKGT010000044">
    <property type="protein sequence ID" value="MDR5712939.1"/>
    <property type="molecule type" value="Genomic_DNA"/>
</dbReference>